<dbReference type="PANTHER" id="PTHR43745">
    <property type="entry name" value="NITROREDUCTASE MJ1384-RELATED"/>
    <property type="match status" value="1"/>
</dbReference>
<evidence type="ECO:0000313" key="1">
    <source>
        <dbReference type="EMBL" id="MBV7674099.1"/>
    </source>
</evidence>
<sequence>MTVGDQVMVRNSDTRATLRLAPRDTAAFVAVLRELARPRTVRDAAELLADITGSDPPSARAEIEGLLRMGVLLTAPAGSELGAACKKDFEDDTEWDAHGWGEAFRYHRHTRLLPVVDWSDDEAVRLDVRMMRDYLAAADSPAPYLDRAGRERVPAPPPGEHLRVRAIEDTLTGPPGTPLDQDDLLTVLALTFGSTGHRQLPVTGPHLTKTSPSGGSRHPVEAFVALLRSVGELEPGLFHWSVRANALDRLDTGSHEEAIRRHVILLPDRPCFTPVAVVVLAAVCERGMYRYRESRSYRVLYLDAGHLLQTFAYTASALGRPTYRGYTLHEEPVTAMFGLEPLHHLPLAFGILG</sequence>
<evidence type="ECO:0008006" key="3">
    <source>
        <dbReference type="Google" id="ProtNLM"/>
    </source>
</evidence>
<dbReference type="InterPro" id="IPR000415">
    <property type="entry name" value="Nitroreductase-like"/>
</dbReference>
<dbReference type="Gene3D" id="3.40.109.10">
    <property type="entry name" value="NADH Oxidase"/>
    <property type="match status" value="1"/>
</dbReference>
<accession>A0ABS6U157</accession>
<comment type="caution">
    <text evidence="1">The sequence shown here is derived from an EMBL/GenBank/DDBJ whole genome shotgun (WGS) entry which is preliminary data.</text>
</comment>
<dbReference type="EMBL" id="JAHUVW010000004">
    <property type="protein sequence ID" value="MBV7674099.1"/>
    <property type="molecule type" value="Genomic_DNA"/>
</dbReference>
<organism evidence="1 2">
    <name type="scientific">Streptomyces halstedii</name>
    <dbReference type="NCBI Taxonomy" id="1944"/>
    <lineage>
        <taxon>Bacteria</taxon>
        <taxon>Bacillati</taxon>
        <taxon>Actinomycetota</taxon>
        <taxon>Actinomycetes</taxon>
        <taxon>Kitasatosporales</taxon>
        <taxon>Streptomycetaceae</taxon>
        <taxon>Streptomyces</taxon>
    </lineage>
</organism>
<dbReference type="Proteomes" id="UP000735541">
    <property type="component" value="Unassembled WGS sequence"/>
</dbReference>
<name>A0ABS6U157_STRHA</name>
<keyword evidence="2" id="KW-1185">Reference proteome</keyword>
<protein>
    <recommendedName>
        <fullName evidence="3">SagB/ThcOx family dehydrogenase</fullName>
    </recommendedName>
</protein>
<evidence type="ECO:0000313" key="2">
    <source>
        <dbReference type="Proteomes" id="UP000735541"/>
    </source>
</evidence>
<proteinExistence type="predicted"/>
<gene>
    <name evidence="1" type="ORF">STHAL_32140</name>
</gene>
<dbReference type="PANTHER" id="PTHR43745:SF2">
    <property type="entry name" value="NITROREDUCTASE MJ1384-RELATED"/>
    <property type="match status" value="1"/>
</dbReference>
<dbReference type="SUPFAM" id="SSF55469">
    <property type="entry name" value="FMN-dependent nitroreductase-like"/>
    <property type="match status" value="1"/>
</dbReference>
<reference evidence="1 2" key="1">
    <citation type="submission" date="2021-07" db="EMBL/GenBank/DDBJ databases">
        <title>Sequencing Streptomyces halstedii LGO-A4 genome an citrus endophytic actinomycete.</title>
        <authorList>
            <person name="Samborskyy M."/>
            <person name="Scott N."/>
            <person name="Deglau R."/>
            <person name="Dickens S."/>
            <person name="Oliveira L.G."/>
        </authorList>
    </citation>
    <scope>NUCLEOTIDE SEQUENCE [LARGE SCALE GENOMIC DNA]</scope>
    <source>
        <strain evidence="1 2">LGO-A4</strain>
    </source>
</reference>
<dbReference type="RefSeq" id="WP_228873818.1">
    <property type="nucleotide sequence ID" value="NZ_JAHUVW010000004.1"/>
</dbReference>
<dbReference type="InterPro" id="IPR052544">
    <property type="entry name" value="Bacteriocin_Proc_Enz"/>
</dbReference>